<dbReference type="PANTHER" id="PTHR16301">
    <property type="entry name" value="IMPACT-RELATED"/>
    <property type="match status" value="1"/>
</dbReference>
<dbReference type="SUPFAM" id="SSF54211">
    <property type="entry name" value="Ribosomal protein S5 domain 2-like"/>
    <property type="match status" value="1"/>
</dbReference>
<sequence>MTTINEALNDEITSINSIYEPKTLSSTSNASLYTLKLPSQPSISLRVEFPPDYPDAPPSILGTETVGDDVSKGVGKQVVDVVSNVLAEVYRPGEACIFDLLEEVREALEEAEEQGGLNIHEHHNGPQPETHDSTSISHEAPQLDLGPEPPWTIAPPIAEKKSIFLARITPVSSPLQAKTYLAQLLATDKKVARATHNITAWRIRGPNDTSYQDCDDDGESAAGGRVLHLMQLMDVWDVMIVVTRWYGGVLLGPDRFRIINTAAREALVLGGFGKEGGSGKGKDAKKGKK</sequence>
<evidence type="ECO:0000259" key="8">
    <source>
        <dbReference type="PROSITE" id="PS50908"/>
    </source>
</evidence>
<evidence type="ECO:0000313" key="9">
    <source>
        <dbReference type="EMBL" id="KAF2113569.1"/>
    </source>
</evidence>
<reference evidence="9" key="1">
    <citation type="journal article" date="2020" name="Stud. Mycol.">
        <title>101 Dothideomycetes genomes: a test case for predicting lifestyles and emergence of pathogens.</title>
        <authorList>
            <person name="Haridas S."/>
            <person name="Albert R."/>
            <person name="Binder M."/>
            <person name="Bloem J."/>
            <person name="Labutti K."/>
            <person name="Salamov A."/>
            <person name="Andreopoulos B."/>
            <person name="Baker S."/>
            <person name="Barry K."/>
            <person name="Bills G."/>
            <person name="Bluhm B."/>
            <person name="Cannon C."/>
            <person name="Castanera R."/>
            <person name="Culley D."/>
            <person name="Daum C."/>
            <person name="Ezra D."/>
            <person name="Gonzalez J."/>
            <person name="Henrissat B."/>
            <person name="Kuo A."/>
            <person name="Liang C."/>
            <person name="Lipzen A."/>
            <person name="Lutzoni F."/>
            <person name="Magnuson J."/>
            <person name="Mondo S."/>
            <person name="Nolan M."/>
            <person name="Ohm R."/>
            <person name="Pangilinan J."/>
            <person name="Park H.-J."/>
            <person name="Ramirez L."/>
            <person name="Alfaro M."/>
            <person name="Sun H."/>
            <person name="Tritt A."/>
            <person name="Yoshinaga Y."/>
            <person name="Zwiers L.-H."/>
            <person name="Turgeon B."/>
            <person name="Goodwin S."/>
            <person name="Spatafora J."/>
            <person name="Crous P."/>
            <person name="Grigoriev I."/>
        </authorList>
    </citation>
    <scope>NUCLEOTIDE SEQUENCE</scope>
    <source>
        <strain evidence="9">CBS 627.86</strain>
    </source>
</reference>
<keyword evidence="6" id="KW-0346">Stress response</keyword>
<dbReference type="InterPro" id="IPR020568">
    <property type="entry name" value="Ribosomal_Su5_D2-typ_SF"/>
</dbReference>
<dbReference type="InterPro" id="IPR023582">
    <property type="entry name" value="Impact"/>
</dbReference>
<dbReference type="Gene3D" id="3.10.110.10">
    <property type="entry name" value="Ubiquitin Conjugating Enzyme"/>
    <property type="match status" value="1"/>
</dbReference>
<dbReference type="SMART" id="SM00591">
    <property type="entry name" value="RWD"/>
    <property type="match status" value="1"/>
</dbReference>
<evidence type="ECO:0000256" key="2">
    <source>
        <dbReference type="ARBA" id="ARBA00007665"/>
    </source>
</evidence>
<dbReference type="AlphaFoldDB" id="A0A6A5Z279"/>
<name>A0A6A5Z279_9PLEO</name>
<keyword evidence="10" id="KW-1185">Reference proteome</keyword>
<evidence type="ECO:0000256" key="4">
    <source>
        <dbReference type="ARBA" id="ARBA00022491"/>
    </source>
</evidence>
<dbReference type="InterPro" id="IPR036956">
    <property type="entry name" value="Impact_N_sf"/>
</dbReference>
<dbReference type="Pfam" id="PF01205">
    <property type="entry name" value="Impact_N"/>
    <property type="match status" value="1"/>
</dbReference>
<feature type="region of interest" description="Disordered" evidence="7">
    <location>
        <begin position="111"/>
        <end position="148"/>
    </location>
</feature>
<comment type="similarity">
    <text evidence="2">Belongs to the IMPACT family.</text>
</comment>
<evidence type="ECO:0000256" key="5">
    <source>
        <dbReference type="ARBA" id="ARBA00022845"/>
    </source>
</evidence>
<evidence type="ECO:0000256" key="1">
    <source>
        <dbReference type="ARBA" id="ARBA00004496"/>
    </source>
</evidence>
<dbReference type="InterPro" id="IPR016135">
    <property type="entry name" value="UBQ-conjugating_enzyme/RWD"/>
</dbReference>
<dbReference type="InterPro" id="IPR020569">
    <property type="entry name" value="UPF0029_Impact_CS"/>
</dbReference>
<dbReference type="OrthoDB" id="69641at2759"/>
<dbReference type="Gene3D" id="3.30.230.30">
    <property type="entry name" value="Impact, N-terminal domain"/>
    <property type="match status" value="1"/>
</dbReference>
<comment type="subcellular location">
    <subcellularLocation>
        <location evidence="1">Cytoplasm</location>
    </subcellularLocation>
</comment>
<dbReference type="GO" id="GO:0140469">
    <property type="term" value="P:GCN2-mediated signaling"/>
    <property type="evidence" value="ECO:0007669"/>
    <property type="project" value="TreeGrafter"/>
</dbReference>
<dbReference type="Pfam" id="PF05773">
    <property type="entry name" value="RWD"/>
    <property type="match status" value="1"/>
</dbReference>
<dbReference type="PROSITE" id="PS50908">
    <property type="entry name" value="RWD"/>
    <property type="match status" value="1"/>
</dbReference>
<dbReference type="GO" id="GO:0006446">
    <property type="term" value="P:regulation of translational initiation"/>
    <property type="evidence" value="ECO:0007669"/>
    <property type="project" value="TreeGrafter"/>
</dbReference>
<organism evidence="9 10">
    <name type="scientific">Lophiotrema nucula</name>
    <dbReference type="NCBI Taxonomy" id="690887"/>
    <lineage>
        <taxon>Eukaryota</taxon>
        <taxon>Fungi</taxon>
        <taxon>Dikarya</taxon>
        <taxon>Ascomycota</taxon>
        <taxon>Pezizomycotina</taxon>
        <taxon>Dothideomycetes</taxon>
        <taxon>Pleosporomycetidae</taxon>
        <taxon>Pleosporales</taxon>
        <taxon>Lophiotremataceae</taxon>
        <taxon>Lophiotrema</taxon>
    </lineage>
</organism>
<accession>A0A6A5Z279</accession>
<dbReference type="Proteomes" id="UP000799770">
    <property type="component" value="Unassembled WGS sequence"/>
</dbReference>
<keyword evidence="3" id="KW-0963">Cytoplasm</keyword>
<dbReference type="CDD" id="cd23822">
    <property type="entry name" value="RWD_ScYIH1-like"/>
    <property type="match status" value="1"/>
</dbReference>
<evidence type="ECO:0000256" key="7">
    <source>
        <dbReference type="SAM" id="MobiDB-lite"/>
    </source>
</evidence>
<dbReference type="SUPFAM" id="SSF54495">
    <property type="entry name" value="UBC-like"/>
    <property type="match status" value="1"/>
</dbReference>
<keyword evidence="4" id="KW-0678">Repressor</keyword>
<dbReference type="InterPro" id="IPR001498">
    <property type="entry name" value="Impact_N"/>
</dbReference>
<evidence type="ECO:0000256" key="3">
    <source>
        <dbReference type="ARBA" id="ARBA00022490"/>
    </source>
</evidence>
<dbReference type="PANTHER" id="PTHR16301:SF25">
    <property type="entry name" value="PROTEIN IMPACT"/>
    <property type="match status" value="1"/>
</dbReference>
<keyword evidence="5" id="KW-0810">Translation regulation</keyword>
<feature type="compositionally biased region" description="Basic and acidic residues" evidence="7">
    <location>
        <begin position="119"/>
        <end position="132"/>
    </location>
</feature>
<evidence type="ECO:0000313" key="10">
    <source>
        <dbReference type="Proteomes" id="UP000799770"/>
    </source>
</evidence>
<dbReference type="PROSITE" id="PS00910">
    <property type="entry name" value="UPF0029"/>
    <property type="match status" value="1"/>
</dbReference>
<gene>
    <name evidence="9" type="ORF">BDV96DRAFT_647827</name>
</gene>
<dbReference type="EMBL" id="ML977327">
    <property type="protein sequence ID" value="KAF2113569.1"/>
    <property type="molecule type" value="Genomic_DNA"/>
</dbReference>
<evidence type="ECO:0000256" key="6">
    <source>
        <dbReference type="ARBA" id="ARBA00023016"/>
    </source>
</evidence>
<feature type="domain" description="RWD" evidence="8">
    <location>
        <begin position="10"/>
        <end position="111"/>
    </location>
</feature>
<protein>
    <submittedName>
        <fullName evidence="9">Impact family protein</fullName>
    </submittedName>
</protein>
<dbReference type="InterPro" id="IPR006575">
    <property type="entry name" value="RWD_dom"/>
</dbReference>
<dbReference type="GO" id="GO:0005737">
    <property type="term" value="C:cytoplasm"/>
    <property type="evidence" value="ECO:0007669"/>
    <property type="project" value="UniProtKB-SubCell"/>
</dbReference>
<proteinExistence type="inferred from homology"/>